<dbReference type="AlphaFoldDB" id="A0A2S7N0L3"/>
<evidence type="ECO:0000313" key="3">
    <source>
        <dbReference type="Proteomes" id="UP000239663"/>
    </source>
</evidence>
<dbReference type="SUPFAM" id="SSF54427">
    <property type="entry name" value="NTF2-like"/>
    <property type="match status" value="1"/>
</dbReference>
<proteinExistence type="predicted"/>
<sequence length="122" mass="14388">MEKNLIEHIRSLEERHLKPAIRSSKEEMDKILADEFTEIGSSGRMFDKEDCMNRDLSQDDLSMHQFTMQEVAADIVLTTYYLINKTLGRHTLRSSLWKRIDGRWQLYFHQGTVTKQEIINGK</sequence>
<dbReference type="InterPro" id="IPR032710">
    <property type="entry name" value="NTF2-like_dom_sf"/>
</dbReference>
<dbReference type="Proteomes" id="UP000239663">
    <property type="component" value="Unassembled WGS sequence"/>
</dbReference>
<dbReference type="EMBL" id="PKOZ01000004">
    <property type="protein sequence ID" value="PQD95553.1"/>
    <property type="molecule type" value="Genomic_DNA"/>
</dbReference>
<reference evidence="2 3" key="1">
    <citation type="submission" date="2017-12" db="EMBL/GenBank/DDBJ databases">
        <title>Taxonomic description and draft genome of Pradoshia cofamensis Gen. nov., sp. nov., a thermotolerant bacillale isolated from anterior gut of earthworm Eisenia fetida.</title>
        <authorList>
            <person name="Saha T."/>
            <person name="Chakraborty R."/>
        </authorList>
    </citation>
    <scope>NUCLEOTIDE SEQUENCE [LARGE SCALE GENOMIC DNA]</scope>
    <source>
        <strain evidence="2 3">EAG3</strain>
    </source>
</reference>
<evidence type="ECO:0000259" key="1">
    <source>
        <dbReference type="Pfam" id="PF14534"/>
    </source>
</evidence>
<protein>
    <submittedName>
        <fullName evidence="2">DUF4440 domain-containing protein</fullName>
    </submittedName>
</protein>
<feature type="domain" description="DUF4440" evidence="1">
    <location>
        <begin position="9"/>
        <end position="106"/>
    </location>
</feature>
<name>A0A2S7N0L3_9BACI</name>
<gene>
    <name evidence="2" type="ORF">CYL18_09730</name>
</gene>
<dbReference type="RefSeq" id="WP_104849307.1">
    <property type="nucleotide sequence ID" value="NZ_PKOZ01000004.1"/>
</dbReference>
<keyword evidence="3" id="KW-1185">Reference proteome</keyword>
<accession>A0A2S7N0L3</accession>
<dbReference type="Gene3D" id="3.10.450.50">
    <property type="match status" value="1"/>
</dbReference>
<comment type="caution">
    <text evidence="2">The sequence shown here is derived from an EMBL/GenBank/DDBJ whole genome shotgun (WGS) entry which is preliminary data.</text>
</comment>
<dbReference type="Pfam" id="PF14534">
    <property type="entry name" value="DUF4440"/>
    <property type="match status" value="1"/>
</dbReference>
<organism evidence="2 3">
    <name type="scientific">Pradoshia eiseniae</name>
    <dbReference type="NCBI Taxonomy" id="2064768"/>
    <lineage>
        <taxon>Bacteria</taxon>
        <taxon>Bacillati</taxon>
        <taxon>Bacillota</taxon>
        <taxon>Bacilli</taxon>
        <taxon>Bacillales</taxon>
        <taxon>Bacillaceae</taxon>
        <taxon>Pradoshia</taxon>
    </lineage>
</organism>
<dbReference type="OrthoDB" id="121974at2"/>
<evidence type="ECO:0000313" key="2">
    <source>
        <dbReference type="EMBL" id="PQD95553.1"/>
    </source>
</evidence>
<dbReference type="InterPro" id="IPR027843">
    <property type="entry name" value="DUF4440"/>
</dbReference>